<dbReference type="GO" id="GO:0005516">
    <property type="term" value="F:calmodulin binding"/>
    <property type="evidence" value="ECO:0007669"/>
    <property type="project" value="UniProtKB-KW"/>
</dbReference>
<feature type="compositionally biased region" description="Basic and acidic residues" evidence="4">
    <location>
        <begin position="737"/>
        <end position="747"/>
    </location>
</feature>
<reference evidence="6 7" key="1">
    <citation type="submission" date="2020-06" db="EMBL/GenBank/DDBJ databases">
        <title>Transcriptomic and genomic resources for Thalictrum thalictroides and T. hernandezii: Facilitating candidate gene discovery in an emerging model plant lineage.</title>
        <authorList>
            <person name="Arias T."/>
            <person name="Riano-Pachon D.M."/>
            <person name="Di Stilio V.S."/>
        </authorList>
    </citation>
    <scope>NUCLEOTIDE SEQUENCE [LARGE SCALE GENOMIC DNA]</scope>
    <source>
        <strain evidence="7">cv. WT478/WT964</strain>
        <tissue evidence="6">Leaves</tissue>
    </source>
</reference>
<feature type="compositionally biased region" description="Polar residues" evidence="4">
    <location>
        <begin position="638"/>
        <end position="677"/>
    </location>
</feature>
<feature type="compositionally biased region" description="Basic and acidic residues" evidence="4">
    <location>
        <begin position="33"/>
        <end position="43"/>
    </location>
</feature>
<comment type="similarity">
    <text evidence="2">Belongs to the IQD family.</text>
</comment>
<evidence type="ECO:0000259" key="5">
    <source>
        <dbReference type="Pfam" id="PF13178"/>
    </source>
</evidence>
<dbReference type="Proteomes" id="UP000554482">
    <property type="component" value="Unassembled WGS sequence"/>
</dbReference>
<feature type="compositionally biased region" description="Polar residues" evidence="4">
    <location>
        <begin position="420"/>
        <end position="432"/>
    </location>
</feature>
<evidence type="ECO:0000256" key="3">
    <source>
        <dbReference type="ARBA" id="ARBA00024378"/>
    </source>
</evidence>
<feature type="compositionally biased region" description="Polar residues" evidence="4">
    <location>
        <begin position="705"/>
        <end position="719"/>
    </location>
</feature>
<feature type="region of interest" description="Disordered" evidence="4">
    <location>
        <begin position="611"/>
        <end position="826"/>
    </location>
</feature>
<dbReference type="InterPro" id="IPR025064">
    <property type="entry name" value="DUF4005"/>
</dbReference>
<feature type="compositionally biased region" description="Basic and acidic residues" evidence="4">
    <location>
        <begin position="551"/>
        <end position="574"/>
    </location>
</feature>
<feature type="region of interest" description="Disordered" evidence="4">
    <location>
        <begin position="223"/>
        <end position="252"/>
    </location>
</feature>
<dbReference type="Pfam" id="PF00612">
    <property type="entry name" value="IQ"/>
    <property type="match status" value="2"/>
</dbReference>
<feature type="region of interest" description="Disordered" evidence="4">
    <location>
        <begin position="420"/>
        <end position="457"/>
    </location>
</feature>
<feature type="compositionally biased region" description="Polar residues" evidence="4">
    <location>
        <begin position="748"/>
        <end position="761"/>
    </location>
</feature>
<gene>
    <name evidence="6" type="ORF">FRX31_035028</name>
</gene>
<feature type="compositionally biased region" description="Polar residues" evidence="4">
    <location>
        <begin position="483"/>
        <end position="496"/>
    </location>
</feature>
<evidence type="ECO:0000313" key="6">
    <source>
        <dbReference type="EMBL" id="KAF5175385.1"/>
    </source>
</evidence>
<feature type="compositionally biased region" description="Polar residues" evidence="4">
    <location>
        <begin position="504"/>
        <end position="513"/>
    </location>
</feature>
<feature type="region of interest" description="Disordered" evidence="4">
    <location>
        <begin position="18"/>
        <end position="44"/>
    </location>
</feature>
<dbReference type="InterPro" id="IPR000048">
    <property type="entry name" value="IQ_motif_EF-hand-BS"/>
</dbReference>
<accession>A0A7J6UT35</accession>
<dbReference type="PANTHER" id="PTHR32295:SF154">
    <property type="entry name" value="PROTEIN IQ-DOMAIN 32"/>
    <property type="match status" value="1"/>
</dbReference>
<name>A0A7J6UT35_THATH</name>
<evidence type="ECO:0000313" key="7">
    <source>
        <dbReference type="Proteomes" id="UP000554482"/>
    </source>
</evidence>
<evidence type="ECO:0000256" key="1">
    <source>
        <dbReference type="ARBA" id="ARBA00022860"/>
    </source>
</evidence>
<evidence type="ECO:0000256" key="2">
    <source>
        <dbReference type="ARBA" id="ARBA00024341"/>
    </source>
</evidence>
<dbReference type="AlphaFoldDB" id="A0A7J6UT35"/>
<feature type="region of interest" description="Disordered" evidence="4">
    <location>
        <begin position="307"/>
        <end position="329"/>
    </location>
</feature>
<keyword evidence="1" id="KW-0112">Calmodulin-binding</keyword>
<dbReference type="EMBL" id="JABWDY010044124">
    <property type="protein sequence ID" value="KAF5175385.1"/>
    <property type="molecule type" value="Genomic_DNA"/>
</dbReference>
<proteinExistence type="inferred from homology"/>
<feature type="compositionally biased region" description="Polar residues" evidence="4">
    <location>
        <begin position="769"/>
        <end position="778"/>
    </location>
</feature>
<dbReference type="Gene3D" id="1.20.5.190">
    <property type="match status" value="1"/>
</dbReference>
<dbReference type="PANTHER" id="PTHR32295">
    <property type="entry name" value="IQ-DOMAIN 5-RELATED"/>
    <property type="match status" value="1"/>
</dbReference>
<comment type="subunit">
    <text evidence="3">Binds to multiple calmodulin (CaM) in the presence of Ca(2+) and CaM-like proteins.</text>
</comment>
<feature type="domain" description="DUF4005" evidence="5">
    <location>
        <begin position="707"/>
        <end position="813"/>
    </location>
</feature>
<organism evidence="6 7">
    <name type="scientific">Thalictrum thalictroides</name>
    <name type="common">Rue-anemone</name>
    <name type="synonym">Anemone thalictroides</name>
    <dbReference type="NCBI Taxonomy" id="46969"/>
    <lineage>
        <taxon>Eukaryota</taxon>
        <taxon>Viridiplantae</taxon>
        <taxon>Streptophyta</taxon>
        <taxon>Embryophyta</taxon>
        <taxon>Tracheophyta</taxon>
        <taxon>Spermatophyta</taxon>
        <taxon>Magnoliopsida</taxon>
        <taxon>Ranunculales</taxon>
        <taxon>Ranunculaceae</taxon>
        <taxon>Thalictroideae</taxon>
        <taxon>Thalictrum</taxon>
    </lineage>
</organism>
<feature type="compositionally biased region" description="Acidic residues" evidence="4">
    <location>
        <begin position="22"/>
        <end position="32"/>
    </location>
</feature>
<sequence>MTGSKKSSSSCFKIITCSSGEDSIDNDDPEQSIEEKGSTDKRGWSFRKRSTRHRVLSNTVISETPSSINKESPELTGINFHAQNAPTVSEKISVSQWMDNIPPLANSANSKVANQLIPKQSEGNIDPFISTETAENIGSLTTTEDTTKISYNLDEASSIVIQAAIRGYLAQRALLKLKNIVKLQAAFRGHLERRQAVGTLRCVQAIVKMQALVRSRRTRISLQGSATEEKADEKHKKSTQSPIPLEEEKGRLKSNLRYSSTEKFLTNGFARQLLESAPKKKRIPIKCDPSKLDSAWKWLERWVSVSSPDSGQAQNPESSPGHQEGEKAGSVYEVETQIPSGVACDSVDLSQNATKASSSLQYEDHLITYDTNNFKFQACGPSSSLARDVTHTPQLDDVDLNIVPNTSSTIGAGPVEMQSEAMSQTLPVSNPSKPEAGSEQPRRSMKRMASEQPETEGKKFIYGSRKVCNPAFAAVQSKFEELTSATSGRSNNSSQVVGGETKLDSVSSTADSMTSKKEPSPADNLISREPQLHVGGSDCGTELSISSTLDSPDRSELGGVELEHETETVEKTSYEPHQTTDNGTLLQQVDVEASVTDSSYTFSQKEKLEDIKGESIETATPVNCQPLDPLPERGVSDVQIQMETPTVQQEYRSSPEGSPRSHVTVQESFGTPSSQVSVKPKRNEVDKRGSSKSQKSLSAGKRSPSYVNNDSGARSSTEQLPRDSKNGKRRNSFGSTRPEHVDQDPRETSSNSLPSYMQATESARAKALANSSPRSSPDVQDKDLYVKKRHSLPGANGKQVSPRMQRSLSQAQQGAKGNGALSQGNNFYLFLGSN</sequence>
<comment type="caution">
    <text evidence="6">The sequence shown here is derived from an EMBL/GenBank/DDBJ whole genome shotgun (WGS) entry which is preliminary data.</text>
</comment>
<feature type="compositionally biased region" description="Polar residues" evidence="4">
    <location>
        <begin position="798"/>
        <end position="826"/>
    </location>
</feature>
<feature type="compositionally biased region" description="Polar residues" evidence="4">
    <location>
        <begin position="307"/>
        <end position="321"/>
    </location>
</feature>
<feature type="region of interest" description="Disordered" evidence="4">
    <location>
        <begin position="482"/>
        <end position="582"/>
    </location>
</feature>
<dbReference type="Pfam" id="PF13178">
    <property type="entry name" value="DUF4005"/>
    <property type="match status" value="1"/>
</dbReference>
<dbReference type="OrthoDB" id="1747078at2759"/>
<dbReference type="PROSITE" id="PS50096">
    <property type="entry name" value="IQ"/>
    <property type="match status" value="3"/>
</dbReference>
<keyword evidence="7" id="KW-1185">Reference proteome</keyword>
<dbReference type="SMART" id="SM00015">
    <property type="entry name" value="IQ"/>
    <property type="match status" value="2"/>
</dbReference>
<evidence type="ECO:0000256" key="4">
    <source>
        <dbReference type="SAM" id="MobiDB-lite"/>
    </source>
</evidence>
<protein>
    <submittedName>
        <fullName evidence="6">Iq-domain 32-like</fullName>
    </submittedName>
</protein>